<dbReference type="Proteomes" id="UP000544872">
    <property type="component" value="Unassembled WGS sequence"/>
</dbReference>
<dbReference type="InterPro" id="IPR005467">
    <property type="entry name" value="His_kinase_dom"/>
</dbReference>
<feature type="transmembrane region" description="Helical" evidence="6">
    <location>
        <begin position="92"/>
        <end position="112"/>
    </location>
</feature>
<evidence type="ECO:0000256" key="3">
    <source>
        <dbReference type="ARBA" id="ARBA00022679"/>
    </source>
</evidence>
<name>A0A7X0DNP6_NOVIT</name>
<dbReference type="SUPFAM" id="SSF55874">
    <property type="entry name" value="ATPase domain of HSP90 chaperone/DNA topoisomerase II/histidine kinase"/>
    <property type="match status" value="1"/>
</dbReference>
<dbReference type="SMART" id="SM00387">
    <property type="entry name" value="HATPase_c"/>
    <property type="match status" value="1"/>
</dbReference>
<dbReference type="EC" id="2.7.13.3" evidence="2"/>
<comment type="catalytic activity">
    <reaction evidence="1">
        <text>ATP + protein L-histidine = ADP + protein N-phospho-L-histidine.</text>
        <dbReference type="EC" id="2.7.13.3"/>
    </reaction>
</comment>
<keyword evidence="6" id="KW-1133">Transmembrane helix</keyword>
<organism evidence="8 9">
    <name type="scientific">Novispirillum itersonii</name>
    <name type="common">Aquaspirillum itersonii</name>
    <dbReference type="NCBI Taxonomy" id="189"/>
    <lineage>
        <taxon>Bacteria</taxon>
        <taxon>Pseudomonadati</taxon>
        <taxon>Pseudomonadota</taxon>
        <taxon>Alphaproteobacteria</taxon>
        <taxon>Rhodospirillales</taxon>
        <taxon>Novispirillaceae</taxon>
        <taxon>Novispirillum</taxon>
    </lineage>
</organism>
<dbReference type="PANTHER" id="PTHR43711">
    <property type="entry name" value="TWO-COMPONENT HISTIDINE KINASE"/>
    <property type="match status" value="1"/>
</dbReference>
<dbReference type="RefSeq" id="WP_184264510.1">
    <property type="nucleotide sequence ID" value="NZ_JACIIX010000012.1"/>
</dbReference>
<keyword evidence="3" id="KW-0808">Transferase</keyword>
<feature type="transmembrane region" description="Helical" evidence="6">
    <location>
        <begin position="66"/>
        <end position="85"/>
    </location>
</feature>
<gene>
    <name evidence="8" type="ORF">FHS48_003035</name>
</gene>
<dbReference type="GO" id="GO:0000155">
    <property type="term" value="F:phosphorelay sensor kinase activity"/>
    <property type="evidence" value="ECO:0007669"/>
    <property type="project" value="InterPro"/>
</dbReference>
<keyword evidence="9" id="KW-1185">Reference proteome</keyword>
<protein>
    <recommendedName>
        <fullName evidence="2">histidine kinase</fullName>
        <ecNumber evidence="2">2.7.13.3</ecNumber>
    </recommendedName>
</protein>
<dbReference type="InterPro" id="IPR004358">
    <property type="entry name" value="Sig_transdc_His_kin-like_C"/>
</dbReference>
<dbReference type="Pfam" id="PF02518">
    <property type="entry name" value="HATPase_c"/>
    <property type="match status" value="1"/>
</dbReference>
<feature type="transmembrane region" description="Helical" evidence="6">
    <location>
        <begin position="118"/>
        <end position="139"/>
    </location>
</feature>
<dbReference type="InterPro" id="IPR050736">
    <property type="entry name" value="Sensor_HK_Regulatory"/>
</dbReference>
<evidence type="ECO:0000256" key="2">
    <source>
        <dbReference type="ARBA" id="ARBA00012438"/>
    </source>
</evidence>
<feature type="transmembrane region" description="Helical" evidence="6">
    <location>
        <begin position="6"/>
        <end position="28"/>
    </location>
</feature>
<evidence type="ECO:0000256" key="5">
    <source>
        <dbReference type="ARBA" id="ARBA00023012"/>
    </source>
</evidence>
<evidence type="ECO:0000256" key="6">
    <source>
        <dbReference type="SAM" id="Phobius"/>
    </source>
</evidence>
<dbReference type="SUPFAM" id="SSF47384">
    <property type="entry name" value="Homodimeric domain of signal transducing histidine kinase"/>
    <property type="match status" value="1"/>
</dbReference>
<keyword evidence="5" id="KW-0902">Two-component regulatory system</keyword>
<dbReference type="AlphaFoldDB" id="A0A7X0DNP6"/>
<feature type="transmembrane region" description="Helical" evidence="6">
    <location>
        <begin position="151"/>
        <end position="172"/>
    </location>
</feature>
<feature type="domain" description="Histidine kinase" evidence="7">
    <location>
        <begin position="259"/>
        <end position="480"/>
    </location>
</feature>
<proteinExistence type="predicted"/>
<dbReference type="PANTHER" id="PTHR43711:SF1">
    <property type="entry name" value="HISTIDINE KINASE 1"/>
    <property type="match status" value="1"/>
</dbReference>
<keyword evidence="6" id="KW-0812">Transmembrane</keyword>
<feature type="transmembrane region" description="Helical" evidence="6">
    <location>
        <begin position="35"/>
        <end position="54"/>
    </location>
</feature>
<dbReference type="InterPro" id="IPR036890">
    <property type="entry name" value="HATPase_C_sf"/>
</dbReference>
<reference evidence="8 9" key="1">
    <citation type="submission" date="2020-08" db="EMBL/GenBank/DDBJ databases">
        <title>Genomic Encyclopedia of Type Strains, Phase IV (KMG-IV): sequencing the most valuable type-strain genomes for metagenomic binning, comparative biology and taxonomic classification.</title>
        <authorList>
            <person name="Goeker M."/>
        </authorList>
    </citation>
    <scope>NUCLEOTIDE SEQUENCE [LARGE SCALE GENOMIC DNA]</scope>
    <source>
        <strain evidence="8 9">DSM 11590</strain>
    </source>
</reference>
<evidence type="ECO:0000313" key="9">
    <source>
        <dbReference type="Proteomes" id="UP000544872"/>
    </source>
</evidence>
<dbReference type="Gene3D" id="3.30.565.10">
    <property type="entry name" value="Histidine kinase-like ATPase, C-terminal domain"/>
    <property type="match status" value="1"/>
</dbReference>
<dbReference type="CDD" id="cd00075">
    <property type="entry name" value="HATPase"/>
    <property type="match status" value="1"/>
</dbReference>
<dbReference type="PRINTS" id="PR00344">
    <property type="entry name" value="BCTRLSENSOR"/>
</dbReference>
<evidence type="ECO:0000256" key="1">
    <source>
        <dbReference type="ARBA" id="ARBA00000085"/>
    </source>
</evidence>
<comment type="caution">
    <text evidence="8">The sequence shown here is derived from an EMBL/GenBank/DDBJ whole genome shotgun (WGS) entry which is preliminary data.</text>
</comment>
<dbReference type="InterPro" id="IPR003594">
    <property type="entry name" value="HATPase_dom"/>
</dbReference>
<accession>A0A7X0DNP6</accession>
<sequence>MILDPTSGLFYLLAVTAASGLTALALWHRHPQLRGLGLIAVGSLLTGPGLATLMVRSSHANTLHNVIVTAAAFAVVEGVLVFVGYRMALRLGILLTAATAVIWELILIFADAVYHPRIIAATLISVLIFGRGAILLHRLHPRRAMDAAERLLSGTLILHSAVLLARMATALLHPTPDFIHQPAFQGWFFLELIVTHVVLYYSVLMMVGNRLSRDLDQQGQALETERRHRQELHHAKQRAEEALAEKSRFLAATGHDLRQVTHAMKLLLASVDHELTTAPGPAGPTSASGRSSLTALVADMTGLTDSMTRHLNALLDIARLDSGTLVPDLRATRLSDVLTRLSAQFSPMAEEADVDLRVILSSQTVYTDPGLLLRILGNLVDNAIRFGQGGRVIVGCRRRGGSLLLEVWDQGPGIEADQQELIFQEYRQIDNPNRDRQKGLGLGLGLSIARRTAALLSMHVTVQSSPGQYTRFTVELPRQNK</sequence>
<dbReference type="InterPro" id="IPR036097">
    <property type="entry name" value="HisK_dim/P_sf"/>
</dbReference>
<evidence type="ECO:0000259" key="7">
    <source>
        <dbReference type="PROSITE" id="PS50109"/>
    </source>
</evidence>
<evidence type="ECO:0000313" key="8">
    <source>
        <dbReference type="EMBL" id="MBB6211594.1"/>
    </source>
</evidence>
<dbReference type="PROSITE" id="PS50109">
    <property type="entry name" value="HIS_KIN"/>
    <property type="match status" value="1"/>
</dbReference>
<keyword evidence="4 8" id="KW-0418">Kinase</keyword>
<dbReference type="EMBL" id="JACIIX010000012">
    <property type="protein sequence ID" value="MBB6211594.1"/>
    <property type="molecule type" value="Genomic_DNA"/>
</dbReference>
<dbReference type="Gene3D" id="1.10.287.130">
    <property type="match status" value="1"/>
</dbReference>
<feature type="transmembrane region" description="Helical" evidence="6">
    <location>
        <begin position="184"/>
        <end position="203"/>
    </location>
</feature>
<evidence type="ECO:0000256" key="4">
    <source>
        <dbReference type="ARBA" id="ARBA00022777"/>
    </source>
</evidence>
<keyword evidence="6" id="KW-0472">Membrane</keyword>